<sequence>LNYSNILPLESSSLLKERSKDGNSSTTSKSMRSREFRSPLLQWDLFDSRNPSLTTGGMEFVRRRNSVHEHLHLLHSEHPRKLSSCHSRKIASISTSSLRAANLPK</sequence>
<protein>
    <submittedName>
        <fullName evidence="2">Uncharacterized protein</fullName>
    </submittedName>
</protein>
<feature type="non-terminal residue" evidence="2">
    <location>
        <position position="1"/>
    </location>
</feature>
<evidence type="ECO:0000313" key="3">
    <source>
        <dbReference type="Proteomes" id="UP001432322"/>
    </source>
</evidence>
<reference evidence="2" key="1">
    <citation type="submission" date="2023-10" db="EMBL/GenBank/DDBJ databases">
        <title>Genome assembly of Pristionchus species.</title>
        <authorList>
            <person name="Yoshida K."/>
            <person name="Sommer R.J."/>
        </authorList>
    </citation>
    <scope>NUCLEOTIDE SEQUENCE</scope>
    <source>
        <strain evidence="2">RS5133</strain>
    </source>
</reference>
<dbReference type="EMBL" id="BTSY01000003">
    <property type="protein sequence ID" value="GMT19749.1"/>
    <property type="molecule type" value="Genomic_DNA"/>
</dbReference>
<evidence type="ECO:0000256" key="1">
    <source>
        <dbReference type="SAM" id="MobiDB-lite"/>
    </source>
</evidence>
<dbReference type="AlphaFoldDB" id="A0AAV5VPP3"/>
<feature type="region of interest" description="Disordered" evidence="1">
    <location>
        <begin position="14"/>
        <end position="35"/>
    </location>
</feature>
<keyword evidence="3" id="KW-1185">Reference proteome</keyword>
<name>A0AAV5VPP3_9BILA</name>
<proteinExistence type="predicted"/>
<comment type="caution">
    <text evidence="2">The sequence shown here is derived from an EMBL/GenBank/DDBJ whole genome shotgun (WGS) entry which is preliminary data.</text>
</comment>
<feature type="non-terminal residue" evidence="2">
    <location>
        <position position="105"/>
    </location>
</feature>
<accession>A0AAV5VPP3</accession>
<gene>
    <name evidence="2" type="ORF">PFISCL1PPCAC_11046</name>
</gene>
<evidence type="ECO:0000313" key="2">
    <source>
        <dbReference type="EMBL" id="GMT19749.1"/>
    </source>
</evidence>
<organism evidence="2 3">
    <name type="scientific">Pristionchus fissidentatus</name>
    <dbReference type="NCBI Taxonomy" id="1538716"/>
    <lineage>
        <taxon>Eukaryota</taxon>
        <taxon>Metazoa</taxon>
        <taxon>Ecdysozoa</taxon>
        <taxon>Nematoda</taxon>
        <taxon>Chromadorea</taxon>
        <taxon>Rhabditida</taxon>
        <taxon>Rhabditina</taxon>
        <taxon>Diplogasteromorpha</taxon>
        <taxon>Diplogasteroidea</taxon>
        <taxon>Neodiplogasteridae</taxon>
        <taxon>Pristionchus</taxon>
    </lineage>
</organism>
<dbReference type="Proteomes" id="UP001432322">
    <property type="component" value="Unassembled WGS sequence"/>
</dbReference>